<keyword evidence="8 10" id="KW-0472">Membrane</keyword>
<evidence type="ECO:0000259" key="12">
    <source>
        <dbReference type="Pfam" id="PF18266"/>
    </source>
</evidence>
<accession>A0A2R5GI30</accession>
<feature type="signal peptide" evidence="11">
    <location>
        <begin position="1"/>
        <end position="27"/>
    </location>
</feature>
<comment type="similarity">
    <text evidence="2">Belongs to the nicastrin family.</text>
</comment>
<dbReference type="OrthoDB" id="10265862at2759"/>
<dbReference type="Gene3D" id="3.40.630.10">
    <property type="entry name" value="Zn peptidases"/>
    <property type="match status" value="1"/>
</dbReference>
<dbReference type="PANTHER" id="PTHR21092">
    <property type="entry name" value="NICASTRIN"/>
    <property type="match status" value="1"/>
</dbReference>
<feature type="chain" id="PRO_5015340794" description="Nicastrin" evidence="11">
    <location>
        <begin position="28"/>
        <end position="724"/>
    </location>
</feature>
<evidence type="ECO:0000256" key="9">
    <source>
        <dbReference type="ARBA" id="ARBA00023180"/>
    </source>
</evidence>
<keyword evidence="5 11" id="KW-0732">Signal</keyword>
<evidence type="ECO:0000256" key="3">
    <source>
        <dbReference type="ARBA" id="ARBA00015303"/>
    </source>
</evidence>
<dbReference type="AlphaFoldDB" id="A0A2R5GI30"/>
<evidence type="ECO:0000256" key="11">
    <source>
        <dbReference type="SAM" id="SignalP"/>
    </source>
</evidence>
<reference evidence="13 14" key="1">
    <citation type="submission" date="2017-12" db="EMBL/GenBank/DDBJ databases">
        <title>Sequencing, de novo assembly and annotation of complete genome of a new Thraustochytrid species, strain FCC1311.</title>
        <authorList>
            <person name="Sedici K."/>
            <person name="Godart F."/>
            <person name="Aiese Cigliano R."/>
            <person name="Sanseverino W."/>
            <person name="Barakat M."/>
            <person name="Ortet P."/>
            <person name="Marechal E."/>
            <person name="Cagnac O."/>
            <person name="Amato A."/>
        </authorList>
    </citation>
    <scope>NUCLEOTIDE SEQUENCE [LARGE SCALE GENOMIC DNA]</scope>
</reference>
<keyword evidence="9" id="KW-0325">Glycoprotein</keyword>
<dbReference type="GO" id="GO:0007219">
    <property type="term" value="P:Notch signaling pathway"/>
    <property type="evidence" value="ECO:0007669"/>
    <property type="project" value="UniProtKB-KW"/>
</dbReference>
<evidence type="ECO:0000313" key="14">
    <source>
        <dbReference type="Proteomes" id="UP000241890"/>
    </source>
</evidence>
<dbReference type="EMBL" id="BEYU01000068">
    <property type="protein sequence ID" value="GBG29979.1"/>
    <property type="molecule type" value="Genomic_DNA"/>
</dbReference>
<keyword evidence="14" id="KW-1185">Reference proteome</keyword>
<sequence>MGAARKVLAAWATLAALALTGLQPARAEVNGVNAMTEAMLTEYASLPCVRSIARDGAVGCGSPSDRSVAEGGALFLVESVEDVTGLIENAQGFDAVALVVDDALLHGDSLRAMQDLARKIRVAAVIVTVEEDGSPQEPPRSSAAPTTWIPSGDGLLNETVSFVVTRLRNATQSEEIRALAASNRDRGYADAVFQHSARYQFYLGKETATSLSCLVSGRCDPLGGLSVWASAGPVPVNSAKETVLLTANLDAASFFHDVVPARDTTASGVAAVLLAAKALASVDESVLEALSKQIVVALFNGEVWSRAGSRRFVHDVALGECLSPQTASPYNESTCANPPVYALAWTSLGLENITDVVSVNNVAGNESDTFYVHSAAGTASANAAAALQSVASSSTDVDVSITSATTSGVVPPSPLDSFLAAELETDVSFGGAGLVVSGFDAAITDANPRYSSRYDRRDEGSEADDAEALTAARIADVATLLARHAFVQAGGSTSDAVNFVLVDETHAAELWDCLTKDFACTLVADVIGAEDTTAVADFMGSTLFAASEGIAGGAPNFFSGIYSPFPVENNVMRPVPLFVRDYLAQYGRNASLVEKATESAKYACAQDLECMAMTEPPECELGRSALACLRGGCVCSNAYFHDAVSPALVYEGGAFSVDAQKLADDDGLWTEPRWSDGTLTLYTSANSASTTIALLVCGILLTIGCVFALRKAQGMLDNTKYKLN</sequence>
<dbReference type="InParanoid" id="A0A2R5GI30"/>
<name>A0A2R5GI30_9STRA</name>
<comment type="subcellular location">
    <subcellularLocation>
        <location evidence="1">Membrane</location>
        <topology evidence="1">Single-pass type I membrane protein</topology>
    </subcellularLocation>
</comment>
<proteinExistence type="inferred from homology"/>
<protein>
    <recommendedName>
        <fullName evidence="3">Nicastrin</fullName>
    </recommendedName>
</protein>
<evidence type="ECO:0000256" key="8">
    <source>
        <dbReference type="ARBA" id="ARBA00023136"/>
    </source>
</evidence>
<dbReference type="PANTHER" id="PTHR21092:SF0">
    <property type="entry name" value="NICASTRIN"/>
    <property type="match status" value="1"/>
</dbReference>
<evidence type="ECO:0000256" key="5">
    <source>
        <dbReference type="ARBA" id="ARBA00022729"/>
    </source>
</evidence>
<keyword evidence="7 10" id="KW-1133">Transmembrane helix</keyword>
<evidence type="ECO:0000256" key="1">
    <source>
        <dbReference type="ARBA" id="ARBA00004479"/>
    </source>
</evidence>
<feature type="domain" description="Nicastrin small lobe" evidence="12">
    <location>
        <begin position="47"/>
        <end position="183"/>
    </location>
</feature>
<dbReference type="Pfam" id="PF18266">
    <property type="entry name" value="Ncstrn_small"/>
    <property type="match status" value="1"/>
</dbReference>
<dbReference type="GO" id="GO:0016485">
    <property type="term" value="P:protein processing"/>
    <property type="evidence" value="ECO:0007669"/>
    <property type="project" value="InterPro"/>
</dbReference>
<feature type="transmembrane region" description="Helical" evidence="10">
    <location>
        <begin position="688"/>
        <end position="709"/>
    </location>
</feature>
<evidence type="ECO:0000256" key="10">
    <source>
        <dbReference type="SAM" id="Phobius"/>
    </source>
</evidence>
<dbReference type="InterPro" id="IPR041084">
    <property type="entry name" value="Ncstrn_small"/>
</dbReference>
<evidence type="ECO:0000313" key="13">
    <source>
        <dbReference type="EMBL" id="GBG29979.1"/>
    </source>
</evidence>
<evidence type="ECO:0000256" key="6">
    <source>
        <dbReference type="ARBA" id="ARBA00022976"/>
    </source>
</evidence>
<dbReference type="Pfam" id="PF05450">
    <property type="entry name" value="Nicastrin"/>
    <property type="match status" value="1"/>
</dbReference>
<dbReference type="GO" id="GO:0005886">
    <property type="term" value="C:plasma membrane"/>
    <property type="evidence" value="ECO:0007669"/>
    <property type="project" value="UniProtKB-ARBA"/>
</dbReference>
<keyword evidence="4 10" id="KW-0812">Transmembrane</keyword>
<evidence type="ECO:0000256" key="2">
    <source>
        <dbReference type="ARBA" id="ARBA00007717"/>
    </source>
</evidence>
<evidence type="ECO:0000256" key="7">
    <source>
        <dbReference type="ARBA" id="ARBA00022989"/>
    </source>
</evidence>
<organism evidence="13 14">
    <name type="scientific">Hondaea fermentalgiana</name>
    <dbReference type="NCBI Taxonomy" id="2315210"/>
    <lineage>
        <taxon>Eukaryota</taxon>
        <taxon>Sar</taxon>
        <taxon>Stramenopiles</taxon>
        <taxon>Bigyra</taxon>
        <taxon>Labyrinthulomycetes</taxon>
        <taxon>Thraustochytrida</taxon>
        <taxon>Thraustochytriidae</taxon>
        <taxon>Hondaea</taxon>
    </lineage>
</organism>
<dbReference type="Proteomes" id="UP000241890">
    <property type="component" value="Unassembled WGS sequence"/>
</dbReference>
<comment type="caution">
    <text evidence="13">The sequence shown here is derived from an EMBL/GenBank/DDBJ whole genome shotgun (WGS) entry which is preliminary data.</text>
</comment>
<gene>
    <name evidence="13" type="ORF">FCC1311_061992</name>
</gene>
<dbReference type="InterPro" id="IPR008710">
    <property type="entry name" value="Nicastrin"/>
</dbReference>
<evidence type="ECO:0000256" key="4">
    <source>
        <dbReference type="ARBA" id="ARBA00022692"/>
    </source>
</evidence>
<keyword evidence="6" id="KW-0914">Notch signaling pathway</keyword>